<accession>A0A835YNR6</accession>
<feature type="compositionally biased region" description="Polar residues" evidence="1">
    <location>
        <begin position="1"/>
        <end position="10"/>
    </location>
</feature>
<reference evidence="2" key="1">
    <citation type="submission" date="2021-02" db="EMBL/GenBank/DDBJ databases">
        <title>First Annotated Genome of the Yellow-green Alga Tribonema minus.</title>
        <authorList>
            <person name="Mahan K.M."/>
        </authorList>
    </citation>
    <scope>NUCLEOTIDE SEQUENCE</scope>
    <source>
        <strain evidence="2">UTEX B ZZ1240</strain>
    </source>
</reference>
<dbReference type="PANTHER" id="PTHR40460:SF1">
    <property type="entry name" value="CSBD-LIKE DOMAIN-CONTAINING PROTEIN"/>
    <property type="match status" value="1"/>
</dbReference>
<dbReference type="SUPFAM" id="SSF69047">
    <property type="entry name" value="Hypothetical protein YjbJ"/>
    <property type="match status" value="1"/>
</dbReference>
<protein>
    <submittedName>
        <fullName evidence="2">Putative cruciform DNA binding protein</fullName>
    </submittedName>
</protein>
<dbReference type="OrthoDB" id="9999611at2759"/>
<keyword evidence="3" id="KW-1185">Reference proteome</keyword>
<dbReference type="AlphaFoldDB" id="A0A835YNR6"/>
<sequence length="99" mass="10019">MSSSGPSKMTGTKDEILGSAKATIGSTIGNHQMEAEGHTQNKAGTAEKNAAAAKQKVEGAGDSLFGHAQKATGQVLGNERMQGEGEMNKAKGTAKSDTA</sequence>
<proteinExistence type="predicted"/>
<dbReference type="Proteomes" id="UP000664859">
    <property type="component" value="Unassembled WGS sequence"/>
</dbReference>
<dbReference type="InterPro" id="IPR036629">
    <property type="entry name" value="YjbJ_sf"/>
</dbReference>
<evidence type="ECO:0000256" key="1">
    <source>
        <dbReference type="SAM" id="MobiDB-lite"/>
    </source>
</evidence>
<gene>
    <name evidence="2" type="ORF">JKP88DRAFT_350234</name>
</gene>
<organism evidence="2 3">
    <name type="scientific">Tribonema minus</name>
    <dbReference type="NCBI Taxonomy" id="303371"/>
    <lineage>
        <taxon>Eukaryota</taxon>
        <taxon>Sar</taxon>
        <taxon>Stramenopiles</taxon>
        <taxon>Ochrophyta</taxon>
        <taxon>PX clade</taxon>
        <taxon>Xanthophyceae</taxon>
        <taxon>Tribonematales</taxon>
        <taxon>Tribonemataceae</taxon>
        <taxon>Tribonema</taxon>
    </lineage>
</organism>
<feature type="compositionally biased region" description="Low complexity" evidence="1">
    <location>
        <begin position="42"/>
        <end position="54"/>
    </location>
</feature>
<dbReference type="EMBL" id="JAFCMP010000513">
    <property type="protein sequence ID" value="KAG5178742.1"/>
    <property type="molecule type" value="Genomic_DNA"/>
</dbReference>
<dbReference type="PANTHER" id="PTHR40460">
    <property type="entry name" value="CHROMOSOME 1, WHOLE GENOME SHOTGUN SEQUENCE"/>
    <property type="match status" value="1"/>
</dbReference>
<comment type="caution">
    <text evidence="2">The sequence shown here is derived from an EMBL/GenBank/DDBJ whole genome shotgun (WGS) entry which is preliminary data.</text>
</comment>
<evidence type="ECO:0000313" key="3">
    <source>
        <dbReference type="Proteomes" id="UP000664859"/>
    </source>
</evidence>
<name>A0A835YNR6_9STRA</name>
<feature type="region of interest" description="Disordered" evidence="1">
    <location>
        <begin position="1"/>
        <end position="99"/>
    </location>
</feature>
<evidence type="ECO:0000313" key="2">
    <source>
        <dbReference type="EMBL" id="KAG5178742.1"/>
    </source>
</evidence>